<dbReference type="AlphaFoldDB" id="A0A0U1LMX8"/>
<dbReference type="InterPro" id="IPR039556">
    <property type="entry name" value="ICL/PEPM"/>
</dbReference>
<dbReference type="OrthoDB" id="1923844at2759"/>
<dbReference type="EC" id="3.2.1.89" evidence="4 8"/>
<dbReference type="PANTHER" id="PTHR34983:SF1">
    <property type="entry name" value="ARABINOGALACTAN ENDO-BETA-1,4-GALACTANASE A"/>
    <property type="match status" value="1"/>
</dbReference>
<comment type="similarity">
    <text evidence="7">Belongs to the isocitrate lyase/PEP mutase superfamily.</text>
</comment>
<keyword evidence="10" id="KW-1185">Reference proteome</keyword>
<organism evidence="9 10">
    <name type="scientific">Talaromyces islandicus</name>
    <name type="common">Penicillium islandicum</name>
    <dbReference type="NCBI Taxonomy" id="28573"/>
    <lineage>
        <taxon>Eukaryota</taxon>
        <taxon>Fungi</taxon>
        <taxon>Dikarya</taxon>
        <taxon>Ascomycota</taxon>
        <taxon>Pezizomycotina</taxon>
        <taxon>Eurotiomycetes</taxon>
        <taxon>Eurotiomycetidae</taxon>
        <taxon>Eurotiales</taxon>
        <taxon>Trichocomaceae</taxon>
        <taxon>Talaromyces</taxon>
        <taxon>Talaromyces sect. Islandici</taxon>
    </lineage>
</organism>
<evidence type="ECO:0000256" key="5">
    <source>
        <dbReference type="ARBA" id="ARBA00022801"/>
    </source>
</evidence>
<evidence type="ECO:0000313" key="9">
    <source>
        <dbReference type="EMBL" id="CRG83640.1"/>
    </source>
</evidence>
<dbReference type="PANTHER" id="PTHR34983">
    <property type="entry name" value="ARABINOGALACTAN ENDO-BETA-1,4-GALACTANASE A"/>
    <property type="match status" value="1"/>
</dbReference>
<evidence type="ECO:0000313" key="10">
    <source>
        <dbReference type="Proteomes" id="UP000054383"/>
    </source>
</evidence>
<evidence type="ECO:0000256" key="4">
    <source>
        <dbReference type="ARBA" id="ARBA00012556"/>
    </source>
</evidence>
<keyword evidence="6 8" id="KW-0326">Glycosidase</keyword>
<dbReference type="GO" id="GO:0046421">
    <property type="term" value="F:methylisocitrate lyase activity"/>
    <property type="evidence" value="ECO:0007669"/>
    <property type="project" value="UniProtKB-EC"/>
</dbReference>
<dbReference type="Gene3D" id="3.20.20.80">
    <property type="entry name" value="Glycosidases"/>
    <property type="match status" value="1"/>
</dbReference>
<comment type="catalytic activity">
    <reaction evidence="2 8">
        <text>The enzyme specifically hydrolyzes (1-&gt;4)-beta-D-galactosidic linkages in type I arabinogalactans.</text>
        <dbReference type="EC" id="3.2.1.89"/>
    </reaction>
</comment>
<dbReference type="InterPro" id="IPR011683">
    <property type="entry name" value="Glyco_hydro_53"/>
</dbReference>
<proteinExistence type="inferred from homology"/>
<comment type="catalytic activity">
    <reaction evidence="1">
        <text>(2S,3R)-3-hydroxybutane-1,2,3-tricarboxylate = pyruvate + succinate</text>
        <dbReference type="Rhea" id="RHEA:16809"/>
        <dbReference type="ChEBI" id="CHEBI:15361"/>
        <dbReference type="ChEBI" id="CHEBI:30031"/>
        <dbReference type="ChEBI" id="CHEBI:57429"/>
        <dbReference type="EC" id="4.1.3.30"/>
    </reaction>
</comment>
<gene>
    <name evidence="9" type="ORF">PISL3812_00994</name>
</gene>
<dbReference type="Pfam" id="PF07745">
    <property type="entry name" value="Glyco_hydro_53"/>
    <property type="match status" value="1"/>
</dbReference>
<dbReference type="FunFam" id="3.20.20.80:FF:000077">
    <property type="entry name" value="Arabinogalactan endo-beta-1,4-galactanase"/>
    <property type="match status" value="1"/>
</dbReference>
<dbReference type="InterPro" id="IPR017853">
    <property type="entry name" value="GH"/>
</dbReference>
<dbReference type="InterPro" id="IPR015813">
    <property type="entry name" value="Pyrv/PenolPyrv_kinase-like_dom"/>
</dbReference>
<evidence type="ECO:0000256" key="2">
    <source>
        <dbReference type="ARBA" id="ARBA00001695"/>
    </source>
</evidence>
<dbReference type="FunFam" id="3.20.20.60:FF:000009">
    <property type="entry name" value="2-methylisocitrate lyase"/>
    <property type="match status" value="1"/>
</dbReference>
<dbReference type="SUPFAM" id="SSF51621">
    <property type="entry name" value="Phosphoenolpyruvate/pyruvate domain"/>
    <property type="match status" value="1"/>
</dbReference>
<comment type="similarity">
    <text evidence="3 8">Belongs to the glycosyl hydrolase 53 family.</text>
</comment>
<evidence type="ECO:0000256" key="6">
    <source>
        <dbReference type="ARBA" id="ARBA00023295"/>
    </source>
</evidence>
<keyword evidence="5 8" id="KW-0378">Hydrolase</keyword>
<accession>A0A0U1LMX8</accession>
<evidence type="ECO:0000256" key="3">
    <source>
        <dbReference type="ARBA" id="ARBA00010687"/>
    </source>
</evidence>
<evidence type="ECO:0000256" key="1">
    <source>
        <dbReference type="ARBA" id="ARBA00001050"/>
    </source>
</evidence>
<sequence>MAITITLGPNGHYHVNNGSGYENDPSANFLPLAASTKLRRMLHETDELIVCPGVYDGLSARIAMQLDFKAMYMTGAGTTASRLGMADLGLAQLHDMKTNAEMIAGLDPYGPPLIADMDTGYGGPLMVAKSVQQYIQAGVAGFHIEDQVLSKRCGHLAGKKVVSKEEYLMRIRTAKLTKDRLHSDIVLIARTDALQQHGYEECIDRLKAARDLGADVGLLEGFTSKEQARQAVQDLAPWPLLLNMVENGAGPVIPTHEAKEMGFRIMIFSFASLAPAYLGIRSAFERIKTEGVVGTPEGLGPRKLFEVCGLSDSMKIDADAAFPKSIMKPVDFVSVLLATLTPLGSAALRYRGADISSLLLEEDSGISYKSANGQSEKLETILADNGVNAIRQRLWVNPSGGSYDLNYNLELSKRMVAAGMVIYLDMHFSDTWADPSDQTTPSGWSTTDIDTLSWQLYNYTMDVCNSFAAKSIPLEIVSIGNEITAGLLWPLGSTDSYNNIAKLLHSAAWGIKDSKISPQPQIMIHLDNGWNWDTQSYFYKTVLGEGPLLATDFDLMGVSYYPFYSASATLSSLESTLANMASTYGKGIVVAETNWPYSCPDPKYTFPSDLKSIPFSAAGQTTFLTDLANVVAKTPKGLGLFYWEPAWIGNANLGSSRVWAYSQHYNIIYLYRETLAHSFKTHLKDIVPHSLSSIDT</sequence>
<dbReference type="Gene3D" id="3.20.20.60">
    <property type="entry name" value="Phosphoenolpyruvate-binding domains"/>
    <property type="match status" value="1"/>
</dbReference>
<dbReference type="GO" id="GO:0031218">
    <property type="term" value="F:arabinogalactan endo-1,4-beta-galactosidase activity"/>
    <property type="evidence" value="ECO:0007669"/>
    <property type="project" value="UniProtKB-EC"/>
</dbReference>
<evidence type="ECO:0000256" key="7">
    <source>
        <dbReference type="ARBA" id="ARBA00061405"/>
    </source>
</evidence>
<dbReference type="SUPFAM" id="SSF51445">
    <property type="entry name" value="(Trans)glycosidases"/>
    <property type="match status" value="1"/>
</dbReference>
<dbReference type="GO" id="GO:0015926">
    <property type="term" value="F:glucosidase activity"/>
    <property type="evidence" value="ECO:0007669"/>
    <property type="project" value="InterPro"/>
</dbReference>
<dbReference type="PROSITE" id="PS00161">
    <property type="entry name" value="ISOCITRATE_LYASE"/>
    <property type="match status" value="1"/>
</dbReference>
<dbReference type="Pfam" id="PF13714">
    <property type="entry name" value="PEP_mutase"/>
    <property type="match status" value="1"/>
</dbReference>
<evidence type="ECO:0000256" key="8">
    <source>
        <dbReference type="RuleBase" id="RU361192"/>
    </source>
</evidence>
<dbReference type="InterPro" id="IPR018523">
    <property type="entry name" value="Isocitrate_lyase_ph_CS"/>
</dbReference>
<dbReference type="Proteomes" id="UP000054383">
    <property type="component" value="Unassembled WGS sequence"/>
</dbReference>
<name>A0A0U1LMX8_TALIS</name>
<dbReference type="CDD" id="cd00377">
    <property type="entry name" value="ICL_PEPM"/>
    <property type="match status" value="1"/>
</dbReference>
<reference evidence="9 10" key="1">
    <citation type="submission" date="2015-04" db="EMBL/GenBank/DDBJ databases">
        <authorList>
            <person name="Syromyatnikov M.Y."/>
            <person name="Popov V.N."/>
        </authorList>
    </citation>
    <scope>NUCLEOTIDE SEQUENCE [LARGE SCALE GENOMIC DNA]</scope>
    <source>
        <strain evidence="9">WF-38-12</strain>
    </source>
</reference>
<dbReference type="InterPro" id="IPR040442">
    <property type="entry name" value="Pyrv_kinase-like_dom_sf"/>
</dbReference>
<dbReference type="GO" id="GO:0045490">
    <property type="term" value="P:pectin catabolic process"/>
    <property type="evidence" value="ECO:0007669"/>
    <property type="project" value="TreeGrafter"/>
</dbReference>
<dbReference type="EMBL" id="CVMT01000001">
    <property type="protein sequence ID" value="CRG83640.1"/>
    <property type="molecule type" value="Genomic_DNA"/>
</dbReference>
<protein>
    <recommendedName>
        <fullName evidence="4 8">Arabinogalactan endo-beta-1,4-galactanase</fullName>
        <ecNumber evidence="4 8">3.2.1.89</ecNumber>
    </recommendedName>
</protein>
<dbReference type="STRING" id="28573.A0A0U1LMX8"/>